<dbReference type="InterPro" id="IPR000700">
    <property type="entry name" value="PAS-assoc_C"/>
</dbReference>
<keyword evidence="3" id="KW-0067">ATP-binding</keyword>
<feature type="domain" description="PAS" evidence="9">
    <location>
        <begin position="109"/>
        <end position="155"/>
    </location>
</feature>
<evidence type="ECO:0000313" key="12">
    <source>
        <dbReference type="Proteomes" id="UP000220106"/>
    </source>
</evidence>
<evidence type="ECO:0000256" key="3">
    <source>
        <dbReference type="ARBA" id="ARBA00022840"/>
    </source>
</evidence>
<evidence type="ECO:0000256" key="5">
    <source>
        <dbReference type="ARBA" id="ARBA00023163"/>
    </source>
</evidence>
<dbReference type="PANTHER" id="PTHR32071:SF57">
    <property type="entry name" value="C4-DICARBOXYLATE TRANSPORT TRANSCRIPTIONAL REGULATORY PROTEIN DCTD"/>
    <property type="match status" value="1"/>
</dbReference>
<sequence>MNHVKQDSQINLLKEWIFPALVVDSEYRIRDWSSYLNDRIGQNGKKLLTEQFEEWQFLDNNRLAAARLHDKRYLFIFLTQLDNGDILYVGSETQFLDNLLVDAHETEKLNRALDAIIENSYDGIYITDQNGITLYTNSAIERITGIPKEYYIGKSVDQLIKRGILNTSVTHKVVKLRRTVSVVQDNFAGKETLITGSPVFNEEGEIEQVVTNIRDLSDLNELMHELTKVNELNNQYKQEIEKLRKITSQDGVVFVSDKMKMIYEIAERISDIDATVLILGETGVGKDVLARNIYNRSIRSKKGDFVKINCGAIPADLLESELFGYEGGAFTGANQKGKPGMFEVAESGILFLDEVGELPLQLQVKLLRALQEREIQRIGGTKPKKIDVRIIAATNRNLLEMVKVGEFREDLYYRLNVIPITIPPLRERREDILALTDLFLTKANEQYKFSKEIDSRLKEYFFQYDWPGNVRELNNIVERLVVLTNKQLLSLSDLPEEYQQVNQNHSNLKGTLTLKEAVERAEKEILTKASQTYQTTYEIAEALDSSQATIVRKLKKYQLKVSEKDR</sequence>
<dbReference type="SUPFAM" id="SSF52540">
    <property type="entry name" value="P-loop containing nucleoside triphosphate hydrolases"/>
    <property type="match status" value="1"/>
</dbReference>
<dbReference type="Gene3D" id="3.30.450.20">
    <property type="entry name" value="PAS domain"/>
    <property type="match status" value="1"/>
</dbReference>
<keyword evidence="7" id="KW-0175">Coiled coil</keyword>
<proteinExistence type="predicted"/>
<evidence type="ECO:0000256" key="4">
    <source>
        <dbReference type="ARBA" id="ARBA00023015"/>
    </source>
</evidence>
<feature type="domain" description="PAC" evidence="10">
    <location>
        <begin position="176"/>
        <end position="228"/>
    </location>
</feature>
<dbReference type="PROSITE" id="PS50112">
    <property type="entry name" value="PAS"/>
    <property type="match status" value="1"/>
</dbReference>
<gene>
    <name evidence="11" type="ORF">CN689_01550</name>
</gene>
<name>A0AAX0RT80_9BACI</name>
<dbReference type="PROSITE" id="PS00675">
    <property type="entry name" value="SIGMA54_INTERACT_1"/>
    <property type="match status" value="1"/>
</dbReference>
<evidence type="ECO:0000256" key="2">
    <source>
        <dbReference type="ARBA" id="ARBA00022797"/>
    </source>
</evidence>
<dbReference type="Pfam" id="PF25601">
    <property type="entry name" value="AAA_lid_14"/>
    <property type="match status" value="1"/>
</dbReference>
<protein>
    <recommendedName>
        <fullName evidence="6">HTH-type transcriptional regulatory protein TyrR</fullName>
    </recommendedName>
</protein>
<keyword evidence="4" id="KW-0805">Transcription regulation</keyword>
<dbReference type="InterPro" id="IPR009057">
    <property type="entry name" value="Homeodomain-like_sf"/>
</dbReference>
<dbReference type="Gene3D" id="3.40.50.300">
    <property type="entry name" value="P-loop containing nucleotide triphosphate hydrolases"/>
    <property type="match status" value="1"/>
</dbReference>
<dbReference type="SUPFAM" id="SSF46689">
    <property type="entry name" value="Homeodomain-like"/>
    <property type="match status" value="1"/>
</dbReference>
<dbReference type="Pfam" id="PF00158">
    <property type="entry name" value="Sigma54_activat"/>
    <property type="match status" value="1"/>
</dbReference>
<dbReference type="NCBIfam" id="TIGR00229">
    <property type="entry name" value="sensory_box"/>
    <property type="match status" value="1"/>
</dbReference>
<dbReference type="InterPro" id="IPR025944">
    <property type="entry name" value="Sigma_54_int_dom_CS"/>
</dbReference>
<dbReference type="PANTHER" id="PTHR32071">
    <property type="entry name" value="TRANSCRIPTIONAL REGULATORY PROTEIN"/>
    <property type="match status" value="1"/>
</dbReference>
<evidence type="ECO:0000256" key="7">
    <source>
        <dbReference type="SAM" id="Coils"/>
    </source>
</evidence>
<evidence type="ECO:0000256" key="1">
    <source>
        <dbReference type="ARBA" id="ARBA00022741"/>
    </source>
</evidence>
<dbReference type="SUPFAM" id="SSF55785">
    <property type="entry name" value="PYP-like sensor domain (PAS domain)"/>
    <property type="match status" value="1"/>
</dbReference>
<comment type="caution">
    <text evidence="11">The sequence shown here is derived from an EMBL/GenBank/DDBJ whole genome shotgun (WGS) entry which is preliminary data.</text>
</comment>
<dbReference type="GO" id="GO:0003677">
    <property type="term" value="F:DNA binding"/>
    <property type="evidence" value="ECO:0007669"/>
    <property type="project" value="UniProtKB-KW"/>
</dbReference>
<dbReference type="PROSITE" id="PS00688">
    <property type="entry name" value="SIGMA54_INTERACT_3"/>
    <property type="match status" value="1"/>
</dbReference>
<dbReference type="Pfam" id="PF00989">
    <property type="entry name" value="PAS"/>
    <property type="match status" value="1"/>
</dbReference>
<keyword evidence="5" id="KW-0804">Transcription</keyword>
<dbReference type="GO" id="GO:0005524">
    <property type="term" value="F:ATP binding"/>
    <property type="evidence" value="ECO:0007669"/>
    <property type="project" value="UniProtKB-KW"/>
</dbReference>
<dbReference type="InterPro" id="IPR058031">
    <property type="entry name" value="AAA_lid_NorR"/>
</dbReference>
<dbReference type="Proteomes" id="UP000220106">
    <property type="component" value="Unassembled WGS sequence"/>
</dbReference>
<keyword evidence="2" id="KW-0058">Aromatic hydrocarbons catabolism</keyword>
<dbReference type="GO" id="GO:0006355">
    <property type="term" value="P:regulation of DNA-templated transcription"/>
    <property type="evidence" value="ECO:0007669"/>
    <property type="project" value="InterPro"/>
</dbReference>
<dbReference type="PROSITE" id="PS50045">
    <property type="entry name" value="SIGMA54_INTERACT_4"/>
    <property type="match status" value="1"/>
</dbReference>
<dbReference type="SMART" id="SM00382">
    <property type="entry name" value="AAA"/>
    <property type="match status" value="1"/>
</dbReference>
<dbReference type="InterPro" id="IPR003593">
    <property type="entry name" value="AAA+_ATPase"/>
</dbReference>
<dbReference type="FunFam" id="3.40.50.300:FF:000006">
    <property type="entry name" value="DNA-binding transcriptional regulator NtrC"/>
    <property type="match status" value="1"/>
</dbReference>
<dbReference type="InterPro" id="IPR030828">
    <property type="entry name" value="HTH_TyrR"/>
</dbReference>
<dbReference type="InterPro" id="IPR013767">
    <property type="entry name" value="PAS_fold"/>
</dbReference>
<dbReference type="PROSITE" id="PS50113">
    <property type="entry name" value="PAC"/>
    <property type="match status" value="1"/>
</dbReference>
<dbReference type="Gene3D" id="1.10.10.60">
    <property type="entry name" value="Homeodomain-like"/>
    <property type="match status" value="1"/>
</dbReference>
<feature type="domain" description="Sigma-54 factor interaction" evidence="8">
    <location>
        <begin position="252"/>
        <end position="482"/>
    </location>
</feature>
<feature type="coiled-coil region" evidence="7">
    <location>
        <begin position="219"/>
        <end position="249"/>
    </location>
</feature>
<evidence type="ECO:0000259" key="8">
    <source>
        <dbReference type="PROSITE" id="PS50045"/>
    </source>
</evidence>
<dbReference type="InterPro" id="IPR035965">
    <property type="entry name" value="PAS-like_dom_sf"/>
</dbReference>
<dbReference type="Gene3D" id="1.10.8.60">
    <property type="match status" value="1"/>
</dbReference>
<organism evidence="11 12">
    <name type="scientific">Peribacillus butanolivorans</name>
    <dbReference type="NCBI Taxonomy" id="421767"/>
    <lineage>
        <taxon>Bacteria</taxon>
        <taxon>Bacillati</taxon>
        <taxon>Bacillota</taxon>
        <taxon>Bacilli</taxon>
        <taxon>Bacillales</taxon>
        <taxon>Bacillaceae</taxon>
        <taxon>Peribacillus</taxon>
    </lineage>
</organism>
<dbReference type="CDD" id="cd00009">
    <property type="entry name" value="AAA"/>
    <property type="match status" value="1"/>
</dbReference>
<dbReference type="Pfam" id="PF18024">
    <property type="entry name" value="HTH_50"/>
    <property type="match status" value="1"/>
</dbReference>
<dbReference type="EMBL" id="NUEQ01000004">
    <property type="protein sequence ID" value="PEJ37608.1"/>
    <property type="molecule type" value="Genomic_DNA"/>
</dbReference>
<dbReference type="InterPro" id="IPR027417">
    <property type="entry name" value="P-loop_NTPase"/>
</dbReference>
<keyword evidence="1" id="KW-0547">Nucleotide-binding</keyword>
<evidence type="ECO:0000313" key="11">
    <source>
        <dbReference type="EMBL" id="PEJ37608.1"/>
    </source>
</evidence>
<dbReference type="SMART" id="SM00091">
    <property type="entry name" value="PAS"/>
    <property type="match status" value="1"/>
</dbReference>
<dbReference type="RefSeq" id="WP_098174621.1">
    <property type="nucleotide sequence ID" value="NZ_NUEQ01000004.1"/>
</dbReference>
<evidence type="ECO:0000259" key="9">
    <source>
        <dbReference type="PROSITE" id="PS50112"/>
    </source>
</evidence>
<accession>A0AAX0RT80</accession>
<dbReference type="InterPro" id="IPR002078">
    <property type="entry name" value="Sigma_54_int"/>
</dbReference>
<dbReference type="CDD" id="cd00130">
    <property type="entry name" value="PAS"/>
    <property type="match status" value="1"/>
</dbReference>
<evidence type="ECO:0000259" key="10">
    <source>
        <dbReference type="PROSITE" id="PS50113"/>
    </source>
</evidence>
<evidence type="ECO:0000256" key="6">
    <source>
        <dbReference type="ARBA" id="ARBA00029500"/>
    </source>
</evidence>
<dbReference type="InterPro" id="IPR025662">
    <property type="entry name" value="Sigma_54_int_dom_ATP-bd_1"/>
</dbReference>
<reference evidence="11 12" key="1">
    <citation type="submission" date="2017-09" db="EMBL/GenBank/DDBJ databases">
        <title>Large-scale bioinformatics analysis of Bacillus genomes uncovers conserved roles of natural products in bacterial physiology.</title>
        <authorList>
            <consortium name="Agbiome Team Llc"/>
            <person name="Bleich R.M."/>
            <person name="Kirk G.J."/>
            <person name="Santa Maria K.C."/>
            <person name="Allen S.E."/>
            <person name="Farag S."/>
            <person name="Shank E.A."/>
            <person name="Bowers A."/>
        </authorList>
    </citation>
    <scope>NUCLEOTIDE SEQUENCE [LARGE SCALE GENOMIC DNA]</scope>
    <source>
        <strain evidence="11 12">AFS003229</strain>
    </source>
</reference>
<dbReference type="InterPro" id="IPR000014">
    <property type="entry name" value="PAS"/>
</dbReference>
<dbReference type="AlphaFoldDB" id="A0AAX0RT80"/>